<dbReference type="InterPro" id="IPR030678">
    <property type="entry name" value="Peptide/Ni-bd"/>
</dbReference>
<dbReference type="InterPro" id="IPR039424">
    <property type="entry name" value="SBP_5"/>
</dbReference>
<feature type="chain" id="PRO_5039664257" evidence="5">
    <location>
        <begin position="25"/>
        <end position="524"/>
    </location>
</feature>
<dbReference type="Gene3D" id="3.40.190.10">
    <property type="entry name" value="Periplasmic binding protein-like II"/>
    <property type="match status" value="1"/>
</dbReference>
<keyword evidence="3" id="KW-0813">Transport</keyword>
<sequence>MKKGKLKFAFLILAVFSLSIVLSACQDNMKKEKVSETPTTDANKSLEPTYGGSIVVGILQDLDSLDPHKAVAAGTKEVQFNIFEGLVKPDVDGNLVPAVASKYDISDDGKVYTFTLRDGVKFHNGKLVTVDDLIYSVKRCAGLLDKTDKSIVVEPALSNIQDVVKVDDKNIEIVLKEANTELLGYLTFAIIPKDYKDEATKPIGTGPFKFESYTPLESLVVTKNEDYYDNKKPYLDKVTFKIVANTDSAFLELKSGAIDIFPYLTDDQANQLADTFNIKTGNMNLVQALFLNNAVEPFNNPKVRQALSYAVDKKAILDMVAGGKGNTIGTNMFHAFSKYYEKSLDKVYTFDVQKAKDLLAEAGYPDGFDMTITVPSNYQYHVDTAQVLVEQLKAIGVNAKIEQVEWASWLSDVYTNRNYQSTIIGVDAKLAPRDVLERYASTASGNFINYKNPDYDKILDKAIKTTNDDEKVTLYKELETLLTNDAASVYIQDPPLLVAVNKKLGGYTFYPVYVQDMASVYFTK</sequence>
<dbReference type="PROSITE" id="PS01040">
    <property type="entry name" value="SBP_BACTERIAL_5"/>
    <property type="match status" value="1"/>
</dbReference>
<evidence type="ECO:0000313" key="7">
    <source>
        <dbReference type="EMBL" id="BCN32432.1"/>
    </source>
</evidence>
<dbReference type="GO" id="GO:1904680">
    <property type="term" value="F:peptide transmembrane transporter activity"/>
    <property type="evidence" value="ECO:0007669"/>
    <property type="project" value="TreeGrafter"/>
</dbReference>
<dbReference type="EMBL" id="AP024169">
    <property type="protein sequence ID" value="BCN32432.1"/>
    <property type="molecule type" value="Genomic_DNA"/>
</dbReference>
<protein>
    <submittedName>
        <fullName evidence="7">Diguanylate phosphodiesterase</fullName>
    </submittedName>
</protein>
<dbReference type="KEGG" id="ahb:bsdtb5_37270"/>
<dbReference type="InterPro" id="IPR023765">
    <property type="entry name" value="SBP_5_CS"/>
</dbReference>
<evidence type="ECO:0000256" key="2">
    <source>
        <dbReference type="ARBA" id="ARBA00005695"/>
    </source>
</evidence>
<proteinExistence type="inferred from homology"/>
<dbReference type="AlphaFoldDB" id="A0A7R7EQ38"/>
<dbReference type="InterPro" id="IPR000914">
    <property type="entry name" value="SBP_5_dom"/>
</dbReference>
<evidence type="ECO:0000259" key="6">
    <source>
        <dbReference type="Pfam" id="PF00496"/>
    </source>
</evidence>
<name>A0A7R7EQ38_9FIRM</name>
<dbReference type="RefSeq" id="WP_271713480.1">
    <property type="nucleotide sequence ID" value="NZ_AP024169.1"/>
</dbReference>
<dbReference type="PANTHER" id="PTHR30290">
    <property type="entry name" value="PERIPLASMIC BINDING COMPONENT OF ABC TRANSPORTER"/>
    <property type="match status" value="1"/>
</dbReference>
<comment type="similarity">
    <text evidence="2">Belongs to the bacterial solute-binding protein 5 family.</text>
</comment>
<dbReference type="PANTHER" id="PTHR30290:SF9">
    <property type="entry name" value="OLIGOPEPTIDE-BINDING PROTEIN APPA"/>
    <property type="match status" value="1"/>
</dbReference>
<dbReference type="GO" id="GO:0043190">
    <property type="term" value="C:ATP-binding cassette (ABC) transporter complex"/>
    <property type="evidence" value="ECO:0007669"/>
    <property type="project" value="InterPro"/>
</dbReference>
<accession>A0A7R7EQ38</accession>
<dbReference type="Gene3D" id="3.90.76.10">
    <property type="entry name" value="Dipeptide-binding Protein, Domain 1"/>
    <property type="match status" value="1"/>
</dbReference>
<dbReference type="GO" id="GO:0042597">
    <property type="term" value="C:periplasmic space"/>
    <property type="evidence" value="ECO:0007669"/>
    <property type="project" value="UniProtKB-ARBA"/>
</dbReference>
<gene>
    <name evidence="7" type="ORF">bsdtb5_37270</name>
</gene>
<evidence type="ECO:0000256" key="1">
    <source>
        <dbReference type="ARBA" id="ARBA00004193"/>
    </source>
</evidence>
<dbReference type="Pfam" id="PF00496">
    <property type="entry name" value="SBP_bac_5"/>
    <property type="match status" value="1"/>
</dbReference>
<reference evidence="7 8" key="1">
    <citation type="submission" date="2020-11" db="EMBL/GenBank/DDBJ databases">
        <title>Draft genome sequencing of a Lachnospiraceae strain isolated from anoxic soil subjected to BSD treatment.</title>
        <authorList>
            <person name="Uek A."/>
            <person name="Tonouchi A."/>
        </authorList>
    </citation>
    <scope>NUCLEOTIDE SEQUENCE [LARGE SCALE GENOMIC DNA]</scope>
    <source>
        <strain evidence="7 8">TB5</strain>
    </source>
</reference>
<comment type="subcellular location">
    <subcellularLocation>
        <location evidence="1">Cell membrane</location>
        <topology evidence="1">Lipid-anchor</topology>
    </subcellularLocation>
</comment>
<keyword evidence="4 5" id="KW-0732">Signal</keyword>
<evidence type="ECO:0000256" key="5">
    <source>
        <dbReference type="SAM" id="SignalP"/>
    </source>
</evidence>
<organism evidence="7 8">
    <name type="scientific">Anaeromicropila herbilytica</name>
    <dbReference type="NCBI Taxonomy" id="2785025"/>
    <lineage>
        <taxon>Bacteria</taxon>
        <taxon>Bacillati</taxon>
        <taxon>Bacillota</taxon>
        <taxon>Clostridia</taxon>
        <taxon>Lachnospirales</taxon>
        <taxon>Lachnospiraceae</taxon>
        <taxon>Anaeromicropila</taxon>
    </lineage>
</organism>
<feature type="domain" description="Solute-binding protein family 5" evidence="6">
    <location>
        <begin position="95"/>
        <end position="429"/>
    </location>
</feature>
<evidence type="ECO:0000313" key="8">
    <source>
        <dbReference type="Proteomes" id="UP000595897"/>
    </source>
</evidence>
<dbReference type="SUPFAM" id="SSF53850">
    <property type="entry name" value="Periplasmic binding protein-like II"/>
    <property type="match status" value="1"/>
</dbReference>
<dbReference type="PIRSF" id="PIRSF002741">
    <property type="entry name" value="MppA"/>
    <property type="match status" value="1"/>
</dbReference>
<evidence type="ECO:0000256" key="3">
    <source>
        <dbReference type="ARBA" id="ARBA00022448"/>
    </source>
</evidence>
<dbReference type="PROSITE" id="PS51257">
    <property type="entry name" value="PROKAR_LIPOPROTEIN"/>
    <property type="match status" value="1"/>
</dbReference>
<keyword evidence="8" id="KW-1185">Reference proteome</keyword>
<dbReference type="GO" id="GO:0015833">
    <property type="term" value="P:peptide transport"/>
    <property type="evidence" value="ECO:0007669"/>
    <property type="project" value="TreeGrafter"/>
</dbReference>
<dbReference type="Gene3D" id="3.10.105.10">
    <property type="entry name" value="Dipeptide-binding Protein, Domain 3"/>
    <property type="match status" value="1"/>
</dbReference>
<dbReference type="Proteomes" id="UP000595897">
    <property type="component" value="Chromosome"/>
</dbReference>
<evidence type="ECO:0000256" key="4">
    <source>
        <dbReference type="ARBA" id="ARBA00022729"/>
    </source>
</evidence>
<feature type="signal peptide" evidence="5">
    <location>
        <begin position="1"/>
        <end position="24"/>
    </location>
</feature>